<keyword evidence="4" id="KW-1185">Reference proteome</keyword>
<proteinExistence type="predicted"/>
<dbReference type="PANTHER" id="PTHR34075">
    <property type="entry name" value="BLR3430 PROTEIN"/>
    <property type="match status" value="1"/>
</dbReference>
<dbReference type="Pfam" id="PF12172">
    <property type="entry name" value="zf-ChsH2"/>
    <property type="match status" value="1"/>
</dbReference>
<accession>A0ABZ1IGA0</accession>
<dbReference type="EMBL" id="CP142149">
    <property type="protein sequence ID" value="WSE32584.1"/>
    <property type="molecule type" value="Genomic_DNA"/>
</dbReference>
<sequence length="150" mass="15952">MTVNGQFPGVLRRPVPELEPYSAGFWAPAPARRINLQTCSACGAVQHPPLPVCAACGSGQLGFVDHSGDGTAYSFVVCERTFNAAFEAEGRYVLASIALDEVPDVRIFSNIVGCDPDSVRIGARVRVRHDPLDSPDGPLSVPVFEPAEDA</sequence>
<dbReference type="InterPro" id="IPR022002">
    <property type="entry name" value="ChsH2_Znr"/>
</dbReference>
<name>A0ABZ1IGA0_9PSEU</name>
<dbReference type="InterPro" id="IPR002878">
    <property type="entry name" value="ChsH2_C"/>
</dbReference>
<dbReference type="RefSeq" id="WP_326835391.1">
    <property type="nucleotide sequence ID" value="NZ_CP142149.1"/>
</dbReference>
<dbReference type="SUPFAM" id="SSF50249">
    <property type="entry name" value="Nucleic acid-binding proteins"/>
    <property type="match status" value="1"/>
</dbReference>
<feature type="domain" description="ChsH2 C-terminal OB-fold" evidence="1">
    <location>
        <begin position="64"/>
        <end position="128"/>
    </location>
</feature>
<evidence type="ECO:0000259" key="1">
    <source>
        <dbReference type="Pfam" id="PF01796"/>
    </source>
</evidence>
<evidence type="ECO:0000313" key="3">
    <source>
        <dbReference type="EMBL" id="WSE32584.1"/>
    </source>
</evidence>
<evidence type="ECO:0000259" key="2">
    <source>
        <dbReference type="Pfam" id="PF12172"/>
    </source>
</evidence>
<feature type="domain" description="ChsH2 rubredoxin-like zinc ribbon" evidence="2">
    <location>
        <begin position="26"/>
        <end position="61"/>
    </location>
</feature>
<evidence type="ECO:0000313" key="4">
    <source>
        <dbReference type="Proteomes" id="UP001330812"/>
    </source>
</evidence>
<dbReference type="Pfam" id="PF01796">
    <property type="entry name" value="OB_ChsH2_C"/>
    <property type="match status" value="1"/>
</dbReference>
<organism evidence="3 4">
    <name type="scientific">Amycolatopsis rhabdoformis</name>
    <dbReference type="NCBI Taxonomy" id="1448059"/>
    <lineage>
        <taxon>Bacteria</taxon>
        <taxon>Bacillati</taxon>
        <taxon>Actinomycetota</taxon>
        <taxon>Actinomycetes</taxon>
        <taxon>Pseudonocardiales</taxon>
        <taxon>Pseudonocardiaceae</taxon>
        <taxon>Amycolatopsis</taxon>
    </lineage>
</organism>
<reference evidence="3 4" key="1">
    <citation type="journal article" date="2015" name="Int. J. Syst. Evol. Microbiol.">
        <title>Amycolatopsis rhabdoformis sp. nov., an actinomycete isolated from a tropical forest soil.</title>
        <authorList>
            <person name="Souza W.R."/>
            <person name="Silva R.E."/>
            <person name="Goodfellow M."/>
            <person name="Busarakam K."/>
            <person name="Figueiro F.S."/>
            <person name="Ferreira D."/>
            <person name="Rodrigues-Filho E."/>
            <person name="Moraes L.A.B."/>
            <person name="Zucchi T.D."/>
        </authorList>
    </citation>
    <scope>NUCLEOTIDE SEQUENCE [LARGE SCALE GENOMIC DNA]</scope>
    <source>
        <strain evidence="3 4">NCIMB 14900</strain>
    </source>
</reference>
<gene>
    <name evidence="3" type="ORF">VSH64_10750</name>
</gene>
<dbReference type="InterPro" id="IPR052513">
    <property type="entry name" value="Thioester_dehydratase-like"/>
</dbReference>
<dbReference type="InterPro" id="IPR012340">
    <property type="entry name" value="NA-bd_OB-fold"/>
</dbReference>
<dbReference type="Proteomes" id="UP001330812">
    <property type="component" value="Chromosome"/>
</dbReference>
<dbReference type="PANTHER" id="PTHR34075:SF5">
    <property type="entry name" value="BLR3430 PROTEIN"/>
    <property type="match status" value="1"/>
</dbReference>
<protein>
    <submittedName>
        <fullName evidence="3">OB-fold domain-containing protein</fullName>
    </submittedName>
</protein>